<organism evidence="1 2">
    <name type="scientific">Chitinophaga filiformis</name>
    <name type="common">Myxococcus filiformis</name>
    <name type="synonym">Flexibacter filiformis</name>
    <dbReference type="NCBI Taxonomy" id="104663"/>
    <lineage>
        <taxon>Bacteria</taxon>
        <taxon>Pseudomonadati</taxon>
        <taxon>Bacteroidota</taxon>
        <taxon>Chitinophagia</taxon>
        <taxon>Chitinophagales</taxon>
        <taxon>Chitinophagaceae</taxon>
        <taxon>Chitinophaga</taxon>
    </lineage>
</organism>
<dbReference type="EMBL" id="FNBN01000002">
    <property type="protein sequence ID" value="SDF66916.1"/>
    <property type="molecule type" value="Genomic_DNA"/>
</dbReference>
<evidence type="ECO:0000313" key="1">
    <source>
        <dbReference type="EMBL" id="SDF66916.1"/>
    </source>
</evidence>
<dbReference type="Gene3D" id="3.40.50.12370">
    <property type="match status" value="1"/>
</dbReference>
<dbReference type="SUPFAM" id="SSF52402">
    <property type="entry name" value="Adenine nucleotide alpha hydrolases-like"/>
    <property type="match status" value="2"/>
</dbReference>
<dbReference type="AlphaFoldDB" id="A0A1G7MZ32"/>
<sequence length="273" mass="31031">MRKILLSFDGTHYSKGAFDFARRMNEDEPILLTGAFLPQVDFASSWSYADGGGTVYIPLIEDYDADIVDANIAKFEADCVRHNIEHRVHRDFRSFALPELQKESRYADLMILGSQRFYENLGTESPNEYLRDALHDAECPVLVAPEEFEYPESVVLAYDGSSSSVYAIRQFAYLFPDLCRASTILVYAAKKQGKGIPDEDYIRELAARHFSDLTFYELETNPLDDFSTWMEDLDSPVLVSGAFGRSGFSQIFKRSFASDVIAENQFPVFIAHR</sequence>
<evidence type="ECO:0008006" key="3">
    <source>
        <dbReference type="Google" id="ProtNLM"/>
    </source>
</evidence>
<dbReference type="OrthoDB" id="659195at2"/>
<evidence type="ECO:0000313" key="2">
    <source>
        <dbReference type="Proteomes" id="UP000199045"/>
    </source>
</evidence>
<reference evidence="1 2" key="1">
    <citation type="submission" date="2016-10" db="EMBL/GenBank/DDBJ databases">
        <authorList>
            <person name="de Groot N.N."/>
        </authorList>
    </citation>
    <scope>NUCLEOTIDE SEQUENCE [LARGE SCALE GENOMIC DNA]</scope>
    <source>
        <strain evidence="1 2">DSM 527</strain>
    </source>
</reference>
<dbReference type="STRING" id="104663.SAMN04488121_102605"/>
<proteinExistence type="predicted"/>
<accession>A0A1G7MZ32</accession>
<name>A0A1G7MZ32_CHIFI</name>
<dbReference type="Proteomes" id="UP000199045">
    <property type="component" value="Unassembled WGS sequence"/>
</dbReference>
<gene>
    <name evidence="1" type="ORF">SAMN04488121_102605</name>
</gene>
<dbReference type="RefSeq" id="WP_089831101.1">
    <property type="nucleotide sequence ID" value="NZ_FNBN01000002.1"/>
</dbReference>
<protein>
    <recommendedName>
        <fullName evidence="3">Nucleotide-binding universal stress protein, UspA family</fullName>
    </recommendedName>
</protein>